<gene>
    <name evidence="2" type="ORF">A4S15_07735</name>
</gene>
<dbReference type="PROSITE" id="PS51186">
    <property type="entry name" value="GNAT"/>
    <property type="match status" value="1"/>
</dbReference>
<dbReference type="Pfam" id="PF00583">
    <property type="entry name" value="Acetyltransf_1"/>
    <property type="match status" value="1"/>
</dbReference>
<evidence type="ECO:0000313" key="3">
    <source>
        <dbReference type="Proteomes" id="UP000192872"/>
    </source>
</evidence>
<protein>
    <recommendedName>
        <fullName evidence="1">N-acetyltransferase domain-containing protein</fullName>
    </recommendedName>
</protein>
<dbReference type="SUPFAM" id="SSF55729">
    <property type="entry name" value="Acyl-CoA N-acyltransferases (Nat)"/>
    <property type="match status" value="1"/>
</dbReference>
<dbReference type="InterPro" id="IPR000182">
    <property type="entry name" value="GNAT_dom"/>
</dbReference>
<dbReference type="EMBL" id="LWDL01000012">
    <property type="protein sequence ID" value="OQW52696.1"/>
    <property type="molecule type" value="Genomic_DNA"/>
</dbReference>
<sequence>MAELHLIHPSWPAQAEAAFSVEASYQEHGIGSELFKRIIDAARNRSVSDVTFHCLTSNSAMRGLCKKFGGKIVFDQDEAVGTIPSSMPTPMSLMREAISGGVGIAKAMLDEELRLIKAAG</sequence>
<dbReference type="GO" id="GO:0016747">
    <property type="term" value="F:acyltransferase activity, transferring groups other than amino-acyl groups"/>
    <property type="evidence" value="ECO:0007669"/>
    <property type="project" value="InterPro"/>
</dbReference>
<accession>A0A1W9HYZ7</accession>
<dbReference type="Proteomes" id="UP000192872">
    <property type="component" value="Unassembled WGS sequence"/>
</dbReference>
<dbReference type="STRING" id="1827387.A4S15_07735"/>
<dbReference type="CDD" id="cd04301">
    <property type="entry name" value="NAT_SF"/>
    <property type="match status" value="1"/>
</dbReference>
<proteinExistence type="predicted"/>
<dbReference type="AlphaFoldDB" id="A0A1W9HYZ7"/>
<evidence type="ECO:0000259" key="1">
    <source>
        <dbReference type="PROSITE" id="PS51186"/>
    </source>
</evidence>
<name>A0A1W9HYZ7_9HYPH</name>
<feature type="domain" description="N-acetyltransferase" evidence="1">
    <location>
        <begin position="1"/>
        <end position="96"/>
    </location>
</feature>
<dbReference type="Gene3D" id="3.40.630.30">
    <property type="match status" value="1"/>
</dbReference>
<dbReference type="InterPro" id="IPR016181">
    <property type="entry name" value="Acyl_CoA_acyltransferase"/>
</dbReference>
<evidence type="ECO:0000313" key="2">
    <source>
        <dbReference type="EMBL" id="OQW52696.1"/>
    </source>
</evidence>
<reference evidence="2 3" key="1">
    <citation type="journal article" date="2017" name="Water Res.">
        <title>Comammox in drinking water systems.</title>
        <authorList>
            <person name="Wang Y."/>
            <person name="Ma L."/>
            <person name="Mao Y."/>
            <person name="Jiang X."/>
            <person name="Xia Y."/>
            <person name="Yu K."/>
            <person name="Li B."/>
            <person name="Zhang T."/>
        </authorList>
    </citation>
    <scope>NUCLEOTIDE SEQUENCE [LARGE SCALE GENOMIC DNA]</scope>
    <source>
        <strain evidence="2">SG_bin8</strain>
    </source>
</reference>
<organism evidence="2 3">
    <name type="scientific">Candidatus Raskinella chloraquaticus</name>
    <dbReference type="NCBI Taxonomy" id="1951219"/>
    <lineage>
        <taxon>Bacteria</taxon>
        <taxon>Pseudomonadati</taxon>
        <taxon>Pseudomonadota</taxon>
        <taxon>Alphaproteobacteria</taxon>
        <taxon>Hyphomicrobiales</taxon>
        <taxon>Phreatobacteraceae</taxon>
        <taxon>Candidatus Raskinella</taxon>
    </lineage>
</organism>
<comment type="caution">
    <text evidence="2">The sequence shown here is derived from an EMBL/GenBank/DDBJ whole genome shotgun (WGS) entry which is preliminary data.</text>
</comment>